<dbReference type="SMART" id="SM00471">
    <property type="entry name" value="HDc"/>
    <property type="match status" value="1"/>
</dbReference>
<keyword evidence="5" id="KW-0378">Hydrolase</keyword>
<dbReference type="PROSITE" id="PS51832">
    <property type="entry name" value="HD_GYP"/>
    <property type="match status" value="1"/>
</dbReference>
<dbReference type="InterPro" id="IPR037522">
    <property type="entry name" value="HD_GYP_dom"/>
</dbReference>
<dbReference type="Proteomes" id="UP000094165">
    <property type="component" value="Unassembled WGS sequence"/>
</dbReference>
<evidence type="ECO:0000256" key="2">
    <source>
        <dbReference type="SAM" id="Phobius"/>
    </source>
</evidence>
<evidence type="ECO:0000259" key="4">
    <source>
        <dbReference type="PROSITE" id="PS51832"/>
    </source>
</evidence>
<dbReference type="PROSITE" id="PS50885">
    <property type="entry name" value="HAMP"/>
    <property type="match status" value="1"/>
</dbReference>
<feature type="transmembrane region" description="Helical" evidence="2">
    <location>
        <begin position="77"/>
        <end position="98"/>
    </location>
</feature>
<dbReference type="CDD" id="cd00077">
    <property type="entry name" value="HDc"/>
    <property type="match status" value="1"/>
</dbReference>
<dbReference type="EMBL" id="AJYW02000063">
    <property type="protein sequence ID" value="OEE77992.1"/>
    <property type="molecule type" value="Genomic_DNA"/>
</dbReference>
<dbReference type="PANTHER" id="PTHR45228:SF5">
    <property type="entry name" value="CYCLIC DI-GMP PHOSPHODIESTERASE VC_1348-RELATED"/>
    <property type="match status" value="1"/>
</dbReference>
<keyword evidence="2" id="KW-1133">Transmembrane helix</keyword>
<evidence type="ECO:0000313" key="6">
    <source>
        <dbReference type="Proteomes" id="UP000094165"/>
    </source>
</evidence>
<keyword evidence="6" id="KW-1185">Reference proteome</keyword>
<feature type="transmembrane region" description="Helical" evidence="2">
    <location>
        <begin position="204"/>
        <end position="222"/>
    </location>
</feature>
<dbReference type="GO" id="GO:0008081">
    <property type="term" value="F:phosphoric diester hydrolase activity"/>
    <property type="evidence" value="ECO:0007669"/>
    <property type="project" value="UniProtKB-ARBA"/>
</dbReference>
<feature type="transmembrane region" description="Helical" evidence="2">
    <location>
        <begin position="161"/>
        <end position="184"/>
    </location>
</feature>
<feature type="transmembrane region" description="Helical" evidence="2">
    <location>
        <begin position="110"/>
        <end position="129"/>
    </location>
</feature>
<feature type="domain" description="HD-GYP" evidence="4">
    <location>
        <begin position="278"/>
        <end position="488"/>
    </location>
</feature>
<dbReference type="InterPro" id="IPR048440">
    <property type="entry name" value="MASE10"/>
</dbReference>
<accession>A0A1E5D3B1</accession>
<feature type="transmembrane region" description="Helical" evidence="2">
    <location>
        <begin position="12"/>
        <end position="32"/>
    </location>
</feature>
<keyword evidence="2" id="KW-0812">Transmembrane</keyword>
<evidence type="ECO:0000256" key="1">
    <source>
        <dbReference type="SAM" id="MobiDB-lite"/>
    </source>
</evidence>
<dbReference type="Gene3D" id="1.10.3210.10">
    <property type="entry name" value="Hypothetical protein af1432"/>
    <property type="match status" value="1"/>
</dbReference>
<dbReference type="InterPro" id="IPR003607">
    <property type="entry name" value="HD/PDEase_dom"/>
</dbReference>
<name>A0A1E5D3B1_9VIBR</name>
<feature type="transmembrane region" description="Helical" evidence="2">
    <location>
        <begin position="47"/>
        <end position="65"/>
    </location>
</feature>
<feature type="domain" description="HAMP" evidence="3">
    <location>
        <begin position="239"/>
        <end position="276"/>
    </location>
</feature>
<dbReference type="InterPro" id="IPR052020">
    <property type="entry name" value="Cyclic_di-GMP/3'3'-cGAMP_PDE"/>
</dbReference>
<dbReference type="Pfam" id="PF13487">
    <property type="entry name" value="HD_5"/>
    <property type="match status" value="1"/>
</dbReference>
<dbReference type="GO" id="GO:0016020">
    <property type="term" value="C:membrane"/>
    <property type="evidence" value="ECO:0007669"/>
    <property type="project" value="InterPro"/>
</dbReference>
<dbReference type="AlphaFoldDB" id="A0A1E5D3B1"/>
<comment type="caution">
    <text evidence="5">The sequence shown here is derived from an EMBL/GenBank/DDBJ whole genome shotgun (WGS) entry which is preliminary data.</text>
</comment>
<dbReference type="Pfam" id="PF20970">
    <property type="entry name" value="MASE10"/>
    <property type="match status" value="1"/>
</dbReference>
<dbReference type="PANTHER" id="PTHR45228">
    <property type="entry name" value="CYCLIC DI-GMP PHOSPHODIESTERASE TM_0186-RELATED"/>
    <property type="match status" value="1"/>
</dbReference>
<gene>
    <name evidence="5" type="ORF">A130_13860</name>
</gene>
<organism evidence="5 6">
    <name type="scientific">Vibrio genomosp. F6 str. FF-238</name>
    <dbReference type="NCBI Taxonomy" id="1191298"/>
    <lineage>
        <taxon>Bacteria</taxon>
        <taxon>Pseudomonadati</taxon>
        <taxon>Pseudomonadota</taxon>
        <taxon>Gammaproteobacteria</taxon>
        <taxon>Vibrionales</taxon>
        <taxon>Vibrionaceae</taxon>
        <taxon>Vibrio</taxon>
    </lineage>
</organism>
<feature type="compositionally biased region" description="Polar residues" evidence="1">
    <location>
        <begin position="489"/>
        <end position="500"/>
    </location>
</feature>
<feature type="region of interest" description="Disordered" evidence="1">
    <location>
        <begin position="489"/>
        <end position="512"/>
    </location>
</feature>
<reference evidence="5 6" key="1">
    <citation type="journal article" date="2012" name="Science">
        <title>Ecological populations of bacteria act as socially cohesive units of antibiotic production and resistance.</title>
        <authorList>
            <person name="Cordero O.X."/>
            <person name="Wildschutte H."/>
            <person name="Kirkup B."/>
            <person name="Proehl S."/>
            <person name="Ngo L."/>
            <person name="Hussain F."/>
            <person name="Le Roux F."/>
            <person name="Mincer T."/>
            <person name="Polz M.F."/>
        </authorList>
    </citation>
    <scope>NUCLEOTIDE SEQUENCE [LARGE SCALE GENOMIC DNA]</scope>
    <source>
        <strain evidence="5 6">FF-238</strain>
    </source>
</reference>
<evidence type="ECO:0000259" key="3">
    <source>
        <dbReference type="PROSITE" id="PS50885"/>
    </source>
</evidence>
<dbReference type="SUPFAM" id="SSF109604">
    <property type="entry name" value="HD-domain/PDEase-like"/>
    <property type="match status" value="1"/>
</dbReference>
<proteinExistence type="predicted"/>
<sequence length="512" mass="56999">MFKGLIMKQSVYNASLTLKLYVVAAFLFGIYGGRVCPMLETLSATEVMIHTSTVFTIIFLIRHFLLNNHSLVKEMKLAQLDTTLFFFASLPFAAFYNLNNDFPLDSNLKVLFGMTLFGFFTGTILQLVAKIDQLDKTDEHQPNQFQLQGERQSIIRQMITLVVLLLVTLTTMLTMVAVKDIFWLEHNPARILDGSGQISVIKEFIYISTILGGYAVAIMMLWTKLMKKVLLSQECSLLQVTQGKINTRLPVFAHDELGSMASLTNTMLDTLQLSQNEVKTTRDVAIVSLSALAESRDNETGAHILRTQEYVKALAEQLSLSPQHATLLTPNYIELLYKSAPLHDVGKVGIPDNVLLKPGKLTFDEFEIMKGHPQIGADALSIAEKQLGTSSFLRVAKEISLTHHEKWDGSGYPNQLVGEDIPLSGRLMALADVYDALISKRVYKPAFSHDKAKVIILEGSNTHFDPDVVEAFLATEARFISIAAQYTDSADTPTDEQPMTDTKLEKPSLITT</sequence>
<dbReference type="CDD" id="cd06225">
    <property type="entry name" value="HAMP"/>
    <property type="match status" value="1"/>
</dbReference>
<protein>
    <submittedName>
        <fullName evidence="5">Metal-dependent phosphohydrolase</fullName>
    </submittedName>
</protein>
<dbReference type="GO" id="GO:0007165">
    <property type="term" value="P:signal transduction"/>
    <property type="evidence" value="ECO:0007669"/>
    <property type="project" value="InterPro"/>
</dbReference>
<evidence type="ECO:0000313" key="5">
    <source>
        <dbReference type="EMBL" id="OEE77992.1"/>
    </source>
</evidence>
<dbReference type="InterPro" id="IPR003660">
    <property type="entry name" value="HAMP_dom"/>
</dbReference>
<keyword evidence="2" id="KW-0472">Membrane</keyword>